<dbReference type="Proteomes" id="UP000789901">
    <property type="component" value="Unassembled WGS sequence"/>
</dbReference>
<evidence type="ECO:0000313" key="2">
    <source>
        <dbReference type="EMBL" id="CAG8783222.1"/>
    </source>
</evidence>
<proteinExistence type="predicted"/>
<feature type="compositionally biased region" description="Low complexity" evidence="1">
    <location>
        <begin position="99"/>
        <end position="116"/>
    </location>
</feature>
<name>A0ABN7VLE6_GIGMA</name>
<organism evidence="2 3">
    <name type="scientific">Gigaspora margarita</name>
    <dbReference type="NCBI Taxonomy" id="4874"/>
    <lineage>
        <taxon>Eukaryota</taxon>
        <taxon>Fungi</taxon>
        <taxon>Fungi incertae sedis</taxon>
        <taxon>Mucoromycota</taxon>
        <taxon>Glomeromycotina</taxon>
        <taxon>Glomeromycetes</taxon>
        <taxon>Diversisporales</taxon>
        <taxon>Gigasporaceae</taxon>
        <taxon>Gigaspora</taxon>
    </lineage>
</organism>
<feature type="region of interest" description="Disordered" evidence="1">
    <location>
        <begin position="91"/>
        <end position="148"/>
    </location>
</feature>
<reference evidence="2 3" key="1">
    <citation type="submission" date="2021-06" db="EMBL/GenBank/DDBJ databases">
        <authorList>
            <person name="Kallberg Y."/>
            <person name="Tangrot J."/>
            <person name="Rosling A."/>
        </authorList>
    </citation>
    <scope>NUCLEOTIDE SEQUENCE [LARGE SCALE GENOMIC DNA]</scope>
    <source>
        <strain evidence="2 3">120-4 pot B 10/14</strain>
    </source>
</reference>
<dbReference type="EMBL" id="CAJVQB010017208">
    <property type="protein sequence ID" value="CAG8783222.1"/>
    <property type="molecule type" value="Genomic_DNA"/>
</dbReference>
<comment type="caution">
    <text evidence="2">The sequence shown here is derived from an EMBL/GenBank/DDBJ whole genome shotgun (WGS) entry which is preliminary data.</text>
</comment>
<gene>
    <name evidence="2" type="ORF">GMARGA_LOCUS20026</name>
</gene>
<evidence type="ECO:0000313" key="3">
    <source>
        <dbReference type="Proteomes" id="UP000789901"/>
    </source>
</evidence>
<feature type="compositionally biased region" description="Polar residues" evidence="1">
    <location>
        <begin position="117"/>
        <end position="127"/>
    </location>
</feature>
<keyword evidence="3" id="KW-1185">Reference proteome</keyword>
<evidence type="ECO:0000256" key="1">
    <source>
        <dbReference type="SAM" id="MobiDB-lite"/>
    </source>
</evidence>
<protein>
    <submittedName>
        <fullName evidence="2">6748_t:CDS:1</fullName>
    </submittedName>
</protein>
<accession>A0ABN7VLE6</accession>
<sequence length="148" mass="17034">MTSIFIALYFIKTISGSKKCIYKNAVYRSNKQEFRELTYKKSEIIVLYTNQNGRYNALKDNLKKIVLSVIGRLKIAQTDINNHLKSIEERYTNSRKRQQTNLSSSSLSKLQKTDSQPNNSTSQNNKSPAEKFLQAVNQIKNAEPEPQK</sequence>